<reference evidence="2" key="2">
    <citation type="submission" date="2020-09" db="EMBL/GenBank/DDBJ databases">
        <authorList>
            <person name="Sun Q."/>
            <person name="Ohkuma M."/>
        </authorList>
    </citation>
    <scope>NUCLEOTIDE SEQUENCE</scope>
    <source>
        <strain evidence="2">JCM 3302</strain>
    </source>
</reference>
<dbReference type="Pfam" id="PF00383">
    <property type="entry name" value="dCMP_cyt_deam_1"/>
    <property type="match status" value="1"/>
</dbReference>
<dbReference type="CDD" id="cd01285">
    <property type="entry name" value="nucleoside_deaminase"/>
    <property type="match status" value="1"/>
</dbReference>
<reference evidence="2" key="1">
    <citation type="journal article" date="2014" name="Int. J. Syst. Evol. Microbiol.">
        <title>Complete genome sequence of Corynebacterium casei LMG S-19264T (=DSM 44701T), isolated from a smear-ripened cheese.</title>
        <authorList>
            <consortium name="US DOE Joint Genome Institute (JGI-PGF)"/>
            <person name="Walter F."/>
            <person name="Albersmeier A."/>
            <person name="Kalinowski J."/>
            <person name="Ruckert C."/>
        </authorList>
    </citation>
    <scope>NUCLEOTIDE SEQUENCE</scope>
    <source>
        <strain evidence="2">JCM 3302</strain>
    </source>
</reference>
<dbReference type="PANTHER" id="PTHR11079">
    <property type="entry name" value="CYTOSINE DEAMINASE FAMILY MEMBER"/>
    <property type="match status" value="1"/>
</dbReference>
<dbReference type="RefSeq" id="WP_189899941.1">
    <property type="nucleotide sequence ID" value="NZ_BNBC01000010.1"/>
</dbReference>
<sequence length="188" mass="21150">MGHREYLAEAAQLATESVENGWGGPFGAVITHDGEVIARGQNRVLLTADPTAHGEVEAIRKAIQYLNPDAPTVSEEHQNEYTLELVPRPEGSPDVLPERARMLQGCSIYTSGAPCPMCMSAIYWARIEAVYYSCDWKATEEIGFSDDFQYEDFQRPPDQRSISLQQMYPELGAQAYQAWQDKPNHHPY</sequence>
<dbReference type="InterPro" id="IPR002125">
    <property type="entry name" value="CMP_dCMP_dom"/>
</dbReference>
<dbReference type="Proteomes" id="UP000641386">
    <property type="component" value="Unassembled WGS sequence"/>
</dbReference>
<gene>
    <name evidence="2" type="ORF">GCM10014715_27100</name>
</gene>
<dbReference type="Gene3D" id="3.40.140.10">
    <property type="entry name" value="Cytidine Deaminase, domain 2"/>
    <property type="match status" value="1"/>
</dbReference>
<dbReference type="PANTHER" id="PTHR11079:SF161">
    <property type="entry name" value="CMP_DCMP-TYPE DEAMINASE DOMAIN-CONTAINING PROTEIN"/>
    <property type="match status" value="1"/>
</dbReference>
<feature type="domain" description="CMP/dCMP-type deaminase" evidence="1">
    <location>
        <begin position="1"/>
        <end position="147"/>
    </location>
</feature>
<evidence type="ECO:0000313" key="2">
    <source>
        <dbReference type="EMBL" id="GHE71641.1"/>
    </source>
</evidence>
<proteinExistence type="predicted"/>
<dbReference type="PROSITE" id="PS51747">
    <property type="entry name" value="CYT_DCMP_DEAMINASES_2"/>
    <property type="match status" value="1"/>
</dbReference>
<protein>
    <submittedName>
        <fullName evidence="2">tRNA-specific adenosine deaminase</fullName>
    </submittedName>
</protein>
<comment type="caution">
    <text evidence="2">The sequence shown here is derived from an EMBL/GenBank/DDBJ whole genome shotgun (WGS) entry which is preliminary data.</text>
</comment>
<dbReference type="InterPro" id="IPR016193">
    <property type="entry name" value="Cytidine_deaminase-like"/>
</dbReference>
<accession>A0A919DS56</accession>
<dbReference type="GO" id="GO:0047974">
    <property type="term" value="F:guanosine deaminase activity"/>
    <property type="evidence" value="ECO:0007669"/>
    <property type="project" value="TreeGrafter"/>
</dbReference>
<evidence type="ECO:0000259" key="1">
    <source>
        <dbReference type="PROSITE" id="PS51747"/>
    </source>
</evidence>
<dbReference type="SUPFAM" id="SSF53927">
    <property type="entry name" value="Cytidine deaminase-like"/>
    <property type="match status" value="1"/>
</dbReference>
<keyword evidence="3" id="KW-1185">Reference proteome</keyword>
<dbReference type="GO" id="GO:0006152">
    <property type="term" value="P:purine nucleoside catabolic process"/>
    <property type="evidence" value="ECO:0007669"/>
    <property type="project" value="TreeGrafter"/>
</dbReference>
<name>A0A919DS56_9ACTN</name>
<organism evidence="2 3">
    <name type="scientific">Streptomyces spiralis</name>
    <dbReference type="NCBI Taxonomy" id="66376"/>
    <lineage>
        <taxon>Bacteria</taxon>
        <taxon>Bacillati</taxon>
        <taxon>Actinomycetota</taxon>
        <taxon>Actinomycetes</taxon>
        <taxon>Kitasatosporales</taxon>
        <taxon>Streptomycetaceae</taxon>
        <taxon>Streptomyces</taxon>
    </lineage>
</organism>
<dbReference type="AlphaFoldDB" id="A0A919DS56"/>
<evidence type="ECO:0000313" key="3">
    <source>
        <dbReference type="Proteomes" id="UP000641386"/>
    </source>
</evidence>
<dbReference type="EMBL" id="BNBC01000010">
    <property type="protein sequence ID" value="GHE71641.1"/>
    <property type="molecule type" value="Genomic_DNA"/>
</dbReference>